<comment type="caution">
    <text evidence="3">The sequence shown here is derived from an EMBL/GenBank/DDBJ whole genome shotgun (WGS) entry which is preliminary data.</text>
</comment>
<dbReference type="EMBL" id="NGFO01000026">
    <property type="protein sequence ID" value="OUC76888.1"/>
    <property type="molecule type" value="Genomic_DNA"/>
</dbReference>
<organism evidence="3 4">
    <name type="scientific">Gordonia lacunae</name>
    <dbReference type="NCBI Taxonomy" id="417102"/>
    <lineage>
        <taxon>Bacteria</taxon>
        <taxon>Bacillati</taxon>
        <taxon>Actinomycetota</taxon>
        <taxon>Actinomycetes</taxon>
        <taxon>Mycobacteriales</taxon>
        <taxon>Gordoniaceae</taxon>
        <taxon>Gordonia</taxon>
    </lineage>
</organism>
<proteinExistence type="predicted"/>
<accession>A0A243Q692</accession>
<dbReference type="Proteomes" id="UP000194632">
    <property type="component" value="Unassembled WGS sequence"/>
</dbReference>
<feature type="signal peptide" evidence="2">
    <location>
        <begin position="1"/>
        <end position="30"/>
    </location>
</feature>
<keyword evidence="4" id="KW-1185">Reference proteome</keyword>
<evidence type="ECO:0000313" key="4">
    <source>
        <dbReference type="Proteomes" id="UP000194632"/>
    </source>
</evidence>
<reference evidence="3 4" key="1">
    <citation type="submission" date="2017-05" db="EMBL/GenBank/DDBJ databases">
        <title>Biotechnological potential of actinobacteria isolated from South African environments.</title>
        <authorList>
            <person name="Le Roes-Hill M."/>
            <person name="Prins A."/>
            <person name="Durrell K.A."/>
        </authorList>
    </citation>
    <scope>NUCLEOTIDE SEQUENCE [LARGE SCALE GENOMIC DNA]</scope>
    <source>
        <strain evidence="3">BS2</strain>
    </source>
</reference>
<gene>
    <name evidence="3" type="ORF">CA982_19525</name>
</gene>
<feature type="chain" id="PRO_5012083034" evidence="2">
    <location>
        <begin position="31"/>
        <end position="88"/>
    </location>
</feature>
<feature type="region of interest" description="Disordered" evidence="1">
    <location>
        <begin position="47"/>
        <end position="70"/>
    </location>
</feature>
<keyword evidence="2" id="KW-0732">Signal</keyword>
<sequence length="88" mass="8880">MTRLMATLTFAAATFVGSAGLVAGAGLANAEPCKMAVGNGQFAPCPPPIISTGPGDPSAPGHPAEGPPPEIEYEYVPLPLPWDEPPTP</sequence>
<evidence type="ECO:0000256" key="2">
    <source>
        <dbReference type="SAM" id="SignalP"/>
    </source>
</evidence>
<protein>
    <submittedName>
        <fullName evidence="3">Uncharacterized protein</fullName>
    </submittedName>
</protein>
<name>A0A243Q692_9ACTN</name>
<evidence type="ECO:0000256" key="1">
    <source>
        <dbReference type="SAM" id="MobiDB-lite"/>
    </source>
</evidence>
<dbReference type="AlphaFoldDB" id="A0A243Q692"/>
<evidence type="ECO:0000313" key="3">
    <source>
        <dbReference type="EMBL" id="OUC76888.1"/>
    </source>
</evidence>